<organism evidence="1 2">
    <name type="scientific">Rhododendron molle</name>
    <name type="common">Chinese azalea</name>
    <name type="synonym">Azalea mollis</name>
    <dbReference type="NCBI Taxonomy" id="49168"/>
    <lineage>
        <taxon>Eukaryota</taxon>
        <taxon>Viridiplantae</taxon>
        <taxon>Streptophyta</taxon>
        <taxon>Embryophyta</taxon>
        <taxon>Tracheophyta</taxon>
        <taxon>Spermatophyta</taxon>
        <taxon>Magnoliopsida</taxon>
        <taxon>eudicotyledons</taxon>
        <taxon>Gunneridae</taxon>
        <taxon>Pentapetalae</taxon>
        <taxon>asterids</taxon>
        <taxon>Ericales</taxon>
        <taxon>Ericaceae</taxon>
        <taxon>Ericoideae</taxon>
        <taxon>Rhodoreae</taxon>
        <taxon>Rhododendron</taxon>
    </lineage>
</organism>
<dbReference type="Proteomes" id="UP001062846">
    <property type="component" value="Chromosome 5"/>
</dbReference>
<protein>
    <submittedName>
        <fullName evidence="1">Uncharacterized protein</fullName>
    </submittedName>
</protein>
<keyword evidence="2" id="KW-1185">Reference proteome</keyword>
<comment type="caution">
    <text evidence="1">The sequence shown here is derived from an EMBL/GenBank/DDBJ whole genome shotgun (WGS) entry which is preliminary data.</text>
</comment>
<evidence type="ECO:0000313" key="1">
    <source>
        <dbReference type="EMBL" id="KAI8555272.1"/>
    </source>
</evidence>
<reference evidence="1" key="1">
    <citation type="submission" date="2022-02" db="EMBL/GenBank/DDBJ databases">
        <title>Plant Genome Project.</title>
        <authorList>
            <person name="Zhang R.-G."/>
        </authorList>
    </citation>
    <scope>NUCLEOTIDE SEQUENCE</scope>
    <source>
        <strain evidence="1">AT1</strain>
    </source>
</reference>
<evidence type="ECO:0000313" key="2">
    <source>
        <dbReference type="Proteomes" id="UP001062846"/>
    </source>
</evidence>
<proteinExistence type="predicted"/>
<accession>A0ACC0NRA1</accession>
<dbReference type="EMBL" id="CM046392">
    <property type="protein sequence ID" value="KAI8555272.1"/>
    <property type="molecule type" value="Genomic_DNA"/>
</dbReference>
<sequence length="466" mass="52728">MEIKLSFSPDSPLLAVIAAAKIAGIPLSPDSSLPTGSPPTFLFSNGLELRGTKVMLSYVGCTTSICNFYGHDALESCQMDEWLEYAPIMASGAEFEGGCSYIDGYLLKRTFLVGHCLSIADIAIWAGLVGNGQRWESLRKSKKFANLVRWFNSLSVKYSAVLNKITSTYVGKCGMGKQIVVLVKGKEQANGDVGDKVKAGIDLPDAIVGKVRLRFAPEPSGYLHIGHSKEGLLNQYFAQRYKGHVIVPFDDTNPAKESNEFVDNILKDIETLGIKYMMVTYTSNYFHKLMEMAERLIIQGKAYVDDTPREKMQKERMDGIKSRCRNYSLEENMKLWKEMIAGSERGLQCCLRGKLDMQDLNKSLQDPVYYRCNPISHRRIGSSYKIYPTYGFACPFVDSIEGITHALRSSEYHDCNAQYYRIQEDMGLRKVQIYEFSRLNMVYTLLSKRKLLWFVQNDKVEGWDDP</sequence>
<name>A0ACC0NRA1_RHOML</name>
<gene>
    <name evidence="1" type="ORF">RHMOL_Rhmol05G0162200</name>
</gene>